<evidence type="ECO:0000313" key="7">
    <source>
        <dbReference type="EMBL" id="VHO01463.1"/>
    </source>
</evidence>
<dbReference type="InterPro" id="IPR005474">
    <property type="entry name" value="Transketolase_N"/>
</dbReference>
<dbReference type="EMBL" id="LR584267">
    <property type="protein sequence ID" value="VHO01463.1"/>
    <property type="molecule type" value="Genomic_DNA"/>
</dbReference>
<keyword evidence="3" id="KW-0479">Metal-binding</keyword>
<evidence type="ECO:0000259" key="5">
    <source>
        <dbReference type="Pfam" id="PF00456"/>
    </source>
</evidence>
<sequence>MALDQAEWKRLEDKASELRKLTLQTVIWAGSGHIGGSLSATDVLTVLYYNEMNFDGKKLDDPDRDRFVLSKGHIGVGFAPVLADKGCFPKEWLEEYNHTESPLGMHPCSHMVPGVEISTGSLGHGLPIAVGMALGAKLLGKEWRTYTLLGDGESDEGSNWEAAMAGAKFKLDNLVAIIDRNKLMMDGPTEDIMPLESFGDKWRAFGWEVIEINGNSIPEIVDAFAKAREVKGKPTAIIANTTKGCGIDFIAGDYKWHYGAFASDLADKAFDSLDRYHEQRLAAVKGA</sequence>
<dbReference type="SUPFAM" id="SSF52518">
    <property type="entry name" value="Thiamin diphosphate-binding fold (THDP-binding)"/>
    <property type="match status" value="1"/>
</dbReference>
<reference evidence="6 8" key="1">
    <citation type="journal article" date="2015" name="Genome Announc.">
        <title>Complete Genome Sequences for Two Strains of a Novel Fastidious, Partially Acid-Fast, Gram-Positive Corynebacterineae Bacterium, Derived from Human Clinical Samples.</title>
        <authorList>
            <person name="Nicholson A.C."/>
            <person name="Bell M."/>
            <person name="Humrighouse B.W."/>
            <person name="McQuiston J.R."/>
        </authorList>
    </citation>
    <scope>NUCLEOTIDE SEQUENCE [LARGE SCALE GENOMIC DNA]</scope>
    <source>
        <strain evidence="6 8">X1698</strain>
    </source>
</reference>
<dbReference type="Proteomes" id="UP000324288">
    <property type="component" value="Chromosome"/>
</dbReference>
<dbReference type="GO" id="GO:0016740">
    <property type="term" value="F:transferase activity"/>
    <property type="evidence" value="ECO:0007669"/>
    <property type="project" value="UniProtKB-KW"/>
</dbReference>
<evidence type="ECO:0000256" key="2">
    <source>
        <dbReference type="ARBA" id="ARBA00022679"/>
    </source>
</evidence>
<dbReference type="AlphaFoldDB" id="A0A0M4LZW0"/>
<evidence type="ECO:0000256" key="4">
    <source>
        <dbReference type="ARBA" id="ARBA00023052"/>
    </source>
</evidence>
<dbReference type="Proteomes" id="UP000068137">
    <property type="component" value="Chromosome"/>
</dbReference>
<dbReference type="OrthoDB" id="9759664at2"/>
<dbReference type="KEGG" id="cbq:AL705_07025"/>
<dbReference type="PATRIC" id="fig|1528099.3.peg.1384"/>
<dbReference type="PANTHER" id="PTHR47514:SF2">
    <property type="entry name" value="TRANSKETOLASE"/>
    <property type="match status" value="1"/>
</dbReference>
<dbReference type="Pfam" id="PF00456">
    <property type="entry name" value="Transketolase_N"/>
    <property type="match status" value="1"/>
</dbReference>
<name>A0A0M4LZW0_9ACTN</name>
<protein>
    <submittedName>
        <fullName evidence="7">Ferredoxin fas2</fullName>
    </submittedName>
    <submittedName>
        <fullName evidence="6">Transketolase</fullName>
    </submittedName>
</protein>
<dbReference type="InterPro" id="IPR049557">
    <property type="entry name" value="Transketolase_CS"/>
</dbReference>
<evidence type="ECO:0000313" key="6">
    <source>
        <dbReference type="EMBL" id="ALE19332.1"/>
    </source>
</evidence>
<keyword evidence="9" id="KW-1185">Reference proteome</keyword>
<evidence type="ECO:0000313" key="9">
    <source>
        <dbReference type="Proteomes" id="UP000324288"/>
    </source>
</evidence>
<keyword evidence="4" id="KW-0786">Thiamine pyrophosphate</keyword>
<dbReference type="GeneID" id="84895293"/>
<accession>A0A0M4LZW0</accession>
<gene>
    <name evidence="7" type="primary">fas2</name>
    <name evidence="6" type="ORF">AL705_07025</name>
    <name evidence="7" type="ORF">LC603019_01393</name>
</gene>
<dbReference type="PANTHER" id="PTHR47514">
    <property type="entry name" value="TRANSKETOLASE N-TERMINAL SECTION-RELATED"/>
    <property type="match status" value="1"/>
</dbReference>
<reference evidence="6" key="2">
    <citation type="journal article" date="2016" name="Int. J. Syst. Evol. Microbiol.">
        <title>Lawsonella clevelandensis gen. nov., sp. nov., a new member of the suborder Corynebacterineae isolated from human abscesses.</title>
        <authorList>
            <person name="Bell M.E."/>
            <person name="Bernard K.A."/>
            <person name="Harrington S.M."/>
            <person name="Patel N.B."/>
            <person name="Tucker T.A."/>
            <person name="Metcalfe M.G."/>
            <person name="McQuiston J.R."/>
        </authorList>
    </citation>
    <scope>NUCLEOTIDE SEQUENCE</scope>
    <source>
        <strain evidence="6">X1698</strain>
    </source>
</reference>
<dbReference type="GO" id="GO:0000287">
    <property type="term" value="F:magnesium ion binding"/>
    <property type="evidence" value="ECO:0007669"/>
    <property type="project" value="UniProtKB-ARBA"/>
</dbReference>
<dbReference type="RefSeq" id="WP_053962399.1">
    <property type="nucleotide sequence ID" value="NZ_CAMJVL010000005.1"/>
</dbReference>
<dbReference type="InterPro" id="IPR029061">
    <property type="entry name" value="THDP-binding"/>
</dbReference>
<dbReference type="EMBL" id="CP012390">
    <property type="protein sequence ID" value="ALE19332.1"/>
    <property type="molecule type" value="Genomic_DNA"/>
</dbReference>
<dbReference type="CDD" id="cd02012">
    <property type="entry name" value="TPP_TK"/>
    <property type="match status" value="1"/>
</dbReference>
<keyword evidence="2" id="KW-0808">Transferase</keyword>
<reference evidence="7 9" key="3">
    <citation type="submission" date="2019-04" db="EMBL/GenBank/DDBJ databases">
        <authorList>
            <person name="Seth-Smith MB H."/>
            <person name="Seth-Smith H."/>
        </authorList>
    </citation>
    <scope>NUCLEOTIDE SEQUENCE [LARGE SCALE GENOMIC DNA]</scope>
    <source>
        <strain evidence="7">USB-603019</strain>
    </source>
</reference>
<evidence type="ECO:0000313" key="8">
    <source>
        <dbReference type="Proteomes" id="UP000068137"/>
    </source>
</evidence>
<organism evidence="6 8">
    <name type="scientific">Lawsonella clevelandensis</name>
    <dbReference type="NCBI Taxonomy" id="1528099"/>
    <lineage>
        <taxon>Bacteria</taxon>
        <taxon>Bacillati</taxon>
        <taxon>Actinomycetota</taxon>
        <taxon>Actinomycetes</taxon>
        <taxon>Mycobacteriales</taxon>
        <taxon>Lawsonellaceae</taxon>
        <taxon>Lawsonella</taxon>
    </lineage>
</organism>
<feature type="domain" description="Transketolase N-terminal" evidence="5">
    <location>
        <begin position="15"/>
        <end position="261"/>
    </location>
</feature>
<evidence type="ECO:0000256" key="3">
    <source>
        <dbReference type="ARBA" id="ARBA00022723"/>
    </source>
</evidence>
<evidence type="ECO:0000256" key="1">
    <source>
        <dbReference type="ARBA" id="ARBA00001964"/>
    </source>
</evidence>
<dbReference type="STRING" id="1528099.AL705_07025"/>
<comment type="cofactor">
    <cofactor evidence="1">
        <name>thiamine diphosphate</name>
        <dbReference type="ChEBI" id="CHEBI:58937"/>
    </cofactor>
</comment>
<dbReference type="PROSITE" id="PS00801">
    <property type="entry name" value="TRANSKETOLASE_1"/>
    <property type="match status" value="1"/>
</dbReference>
<proteinExistence type="predicted"/>
<dbReference type="Gene3D" id="3.40.50.970">
    <property type="match status" value="1"/>
</dbReference>